<accession>A0ACC3BME4</accession>
<proteinExistence type="predicted"/>
<evidence type="ECO:0000313" key="2">
    <source>
        <dbReference type="Proteomes" id="UP000798662"/>
    </source>
</evidence>
<sequence>MLSPAAAPAATPPPAPPPPAPRRPDSRSRPPPSAPSLPSLSATVTTTSRRPAPAPELAAAEPPLALAAREDGPITNASSRRKASSPPLAAYRLPALPAVATLLPPYCGGALSAWSPPPLTVAPPRFSAKTSRDRRHSTAAKAAAFAHARDRRRHRGRRPVPRLPPPRRSHAAPGGRFHTEDTGPDRSGGGSDGAQDRVETRLQTASAPTVRCSGNSGGEGRMVRRQRQRGGGRGGAGGRARPAGIVAATAVAVAATASTAAGEAAARRRRRRRRCCCTGRGLETPELVAAAEMGGARGTARSGDGMGGREESGPAHATAAAPAVAAAAATCCRRCPYSRAAPAAVLVRAHAAAATANNPPQRSRGRWKGRRDGVARAQRRRPVGNLRPSPARTCTRRVVAATPGRRPFSATRPATAAAAAAVAAVAAEGGVGMVERVWRRGRRVVGGGRAAAESAVAAGGGVGSGCGGVEAGETGRQRVAHASAHQAGEAHVVRGQAPGGVRMRPAHGGEWVAACGAPAGTRRHRGERVAGWLANRRRGAPPTPCPPRHSRGGGAVPHYETRSCAGGKDKSGRGRTGAAPG</sequence>
<reference evidence="1" key="1">
    <citation type="submission" date="2019-11" db="EMBL/GenBank/DDBJ databases">
        <title>Nori genome reveals adaptations in red seaweeds to the harsh intertidal environment.</title>
        <authorList>
            <person name="Wang D."/>
            <person name="Mao Y."/>
        </authorList>
    </citation>
    <scope>NUCLEOTIDE SEQUENCE</scope>
    <source>
        <tissue evidence="1">Gametophyte</tissue>
    </source>
</reference>
<protein>
    <submittedName>
        <fullName evidence="1">Uncharacterized protein</fullName>
    </submittedName>
</protein>
<comment type="caution">
    <text evidence="1">The sequence shown here is derived from an EMBL/GenBank/DDBJ whole genome shotgun (WGS) entry which is preliminary data.</text>
</comment>
<keyword evidence="2" id="KW-1185">Reference proteome</keyword>
<dbReference type="Proteomes" id="UP000798662">
    <property type="component" value="Chromosome 1"/>
</dbReference>
<dbReference type="EMBL" id="CM020618">
    <property type="protein sequence ID" value="KAK1859090.1"/>
    <property type="molecule type" value="Genomic_DNA"/>
</dbReference>
<evidence type="ECO:0000313" key="1">
    <source>
        <dbReference type="EMBL" id="KAK1859090.1"/>
    </source>
</evidence>
<organism evidence="1 2">
    <name type="scientific">Pyropia yezoensis</name>
    <name type="common">Susabi-nori</name>
    <name type="synonym">Porphyra yezoensis</name>
    <dbReference type="NCBI Taxonomy" id="2788"/>
    <lineage>
        <taxon>Eukaryota</taxon>
        <taxon>Rhodophyta</taxon>
        <taxon>Bangiophyceae</taxon>
        <taxon>Bangiales</taxon>
        <taxon>Bangiaceae</taxon>
        <taxon>Pyropia</taxon>
    </lineage>
</organism>
<name>A0ACC3BME4_PYRYE</name>
<gene>
    <name evidence="1" type="ORF">I4F81_001688</name>
</gene>